<dbReference type="InterPro" id="IPR036259">
    <property type="entry name" value="MFS_trans_sf"/>
</dbReference>
<evidence type="ECO:0000256" key="7">
    <source>
        <dbReference type="SAM" id="Phobius"/>
    </source>
</evidence>
<dbReference type="CDD" id="cd17477">
    <property type="entry name" value="MFS_YcaD_like"/>
    <property type="match status" value="1"/>
</dbReference>
<dbReference type="Pfam" id="PF07690">
    <property type="entry name" value="MFS_1"/>
    <property type="match status" value="2"/>
</dbReference>
<feature type="transmembrane region" description="Helical" evidence="7">
    <location>
        <begin position="103"/>
        <end position="123"/>
    </location>
</feature>
<dbReference type="InterPro" id="IPR020846">
    <property type="entry name" value="MFS_dom"/>
</dbReference>
<evidence type="ECO:0000256" key="4">
    <source>
        <dbReference type="ARBA" id="ARBA00022692"/>
    </source>
</evidence>
<gene>
    <name evidence="9" type="ORF">LRP50_17845</name>
</gene>
<comment type="subcellular location">
    <subcellularLocation>
        <location evidence="1">Cell membrane</location>
        <topology evidence="1">Multi-pass membrane protein</topology>
    </subcellularLocation>
</comment>
<dbReference type="SUPFAM" id="SSF103473">
    <property type="entry name" value="MFS general substrate transporter"/>
    <property type="match status" value="1"/>
</dbReference>
<keyword evidence="6 7" id="KW-0472">Membrane</keyword>
<feature type="transmembrane region" description="Helical" evidence="7">
    <location>
        <begin position="234"/>
        <end position="254"/>
    </location>
</feature>
<evidence type="ECO:0000256" key="5">
    <source>
        <dbReference type="ARBA" id="ARBA00022989"/>
    </source>
</evidence>
<reference evidence="9" key="1">
    <citation type="submission" date="2021-12" db="EMBL/GenBank/DDBJ databases">
        <title>Enterovibrio ZSDZ35 sp. nov. and Enterovibrio ZSDZ42 sp. nov., isolated from coastal seawater in Qingdao.</title>
        <authorList>
            <person name="Zhang P."/>
        </authorList>
    </citation>
    <scope>NUCLEOTIDE SEQUENCE</scope>
    <source>
        <strain evidence="9">ZSDZ42</strain>
    </source>
</reference>
<dbReference type="PROSITE" id="PS50850">
    <property type="entry name" value="MFS"/>
    <property type="match status" value="1"/>
</dbReference>
<keyword evidence="10" id="KW-1185">Reference proteome</keyword>
<proteinExistence type="predicted"/>
<evidence type="ECO:0000256" key="1">
    <source>
        <dbReference type="ARBA" id="ARBA00004651"/>
    </source>
</evidence>
<feature type="transmembrane region" description="Helical" evidence="7">
    <location>
        <begin position="135"/>
        <end position="155"/>
    </location>
</feature>
<feature type="transmembrane region" description="Helical" evidence="7">
    <location>
        <begin position="44"/>
        <end position="62"/>
    </location>
</feature>
<dbReference type="InterPro" id="IPR011701">
    <property type="entry name" value="MFS"/>
</dbReference>
<keyword evidence="2" id="KW-0813">Transport</keyword>
<dbReference type="PANTHER" id="PTHR23521:SF2">
    <property type="entry name" value="TRANSPORTER MFS SUPERFAMILY"/>
    <property type="match status" value="1"/>
</dbReference>
<sequence length="546" mass="60123">MKANIFWRIRPILFTIFGFAISHNLFFIMLPIRMKETGYETSNIGLAMSMFAVGAICAGLFGSRAVLRAGHIRAFASMAATLSIVSVIHSYTTDIWLTGALRMIAGFCYVTSFITLESWLNVLSDRSNRGRVYGTYQICFAIGFGTAPFLFGMFNEQDPRLFGLISVFLCFSLIIMSMSRLPAPELPARSTPISLKKLWDYSPSGTLSCFCAGLINAASVSLISLYAYSKGISGIWLSLILGSYQMGGLLTQFPTGWLADRYDKRVIASGLMVMGVISNSLIILDNFHPYPIEILAVLFWISGGSGVALFPLAVTQVFDHIDPKEAMPVTSTMQILLGAGGVIGPIVASALMSEFSVVWLYYYIITVHVFVFAFLMIRKLYVRTERIPSTNPLKVSVQPIGSSDFDPMLDFKDTNTTNPELKLLIAALGQNPSDPGLLIKLALQGSALNANDVAKNIVLAYPKRAGEMMRHLIEQFPKRRLEVADSLHDLFILRKERINTLLQDALLDGATPDEAAAIMDLIDEIKLKLEENVESETPNSQPSNPA</sequence>
<feature type="transmembrane region" description="Helical" evidence="7">
    <location>
        <begin position="335"/>
        <end position="353"/>
    </location>
</feature>
<feature type="transmembrane region" description="Helical" evidence="7">
    <location>
        <begin position="12"/>
        <end position="32"/>
    </location>
</feature>
<dbReference type="Gene3D" id="1.20.1250.20">
    <property type="entry name" value="MFS general substrate transporter like domains"/>
    <property type="match status" value="2"/>
</dbReference>
<protein>
    <submittedName>
        <fullName evidence="9">MFS transporter</fullName>
    </submittedName>
</protein>
<dbReference type="InterPro" id="IPR047200">
    <property type="entry name" value="MFS_YcaD-like"/>
</dbReference>
<evidence type="ECO:0000259" key="8">
    <source>
        <dbReference type="PROSITE" id="PS50850"/>
    </source>
</evidence>
<feature type="transmembrane region" description="Helical" evidence="7">
    <location>
        <begin position="290"/>
        <end position="314"/>
    </location>
</feature>
<comment type="caution">
    <text evidence="9">The sequence shown here is derived from an EMBL/GenBank/DDBJ whole genome shotgun (WGS) entry which is preliminary data.</text>
</comment>
<feature type="transmembrane region" description="Helical" evidence="7">
    <location>
        <begin position="204"/>
        <end position="228"/>
    </location>
</feature>
<keyword evidence="4 7" id="KW-0812">Transmembrane</keyword>
<organism evidence="9 10">
    <name type="scientific">Enterovibrio gelatinilyticus</name>
    <dbReference type="NCBI Taxonomy" id="2899819"/>
    <lineage>
        <taxon>Bacteria</taxon>
        <taxon>Pseudomonadati</taxon>
        <taxon>Pseudomonadota</taxon>
        <taxon>Gammaproteobacteria</taxon>
        <taxon>Vibrionales</taxon>
        <taxon>Vibrionaceae</taxon>
        <taxon>Enterovibrio</taxon>
    </lineage>
</organism>
<feature type="transmembrane region" description="Helical" evidence="7">
    <location>
        <begin position="359"/>
        <end position="377"/>
    </location>
</feature>
<feature type="domain" description="Major facilitator superfamily (MFS) profile" evidence="8">
    <location>
        <begin position="8"/>
        <end position="381"/>
    </location>
</feature>
<evidence type="ECO:0000256" key="2">
    <source>
        <dbReference type="ARBA" id="ARBA00022448"/>
    </source>
</evidence>
<keyword evidence="5 7" id="KW-1133">Transmembrane helix</keyword>
<accession>A0ABT5R579</accession>
<name>A0ABT5R579_9GAMM</name>
<evidence type="ECO:0000256" key="3">
    <source>
        <dbReference type="ARBA" id="ARBA00022475"/>
    </source>
</evidence>
<dbReference type="PANTHER" id="PTHR23521">
    <property type="entry name" value="TRANSPORTER MFS SUPERFAMILY"/>
    <property type="match status" value="1"/>
</dbReference>
<dbReference type="Proteomes" id="UP001149400">
    <property type="component" value="Unassembled WGS sequence"/>
</dbReference>
<feature type="transmembrane region" description="Helical" evidence="7">
    <location>
        <begin position="161"/>
        <end position="183"/>
    </location>
</feature>
<feature type="transmembrane region" description="Helical" evidence="7">
    <location>
        <begin position="266"/>
        <end position="284"/>
    </location>
</feature>
<evidence type="ECO:0000313" key="9">
    <source>
        <dbReference type="EMBL" id="MDD1794995.1"/>
    </source>
</evidence>
<evidence type="ECO:0000313" key="10">
    <source>
        <dbReference type="Proteomes" id="UP001149400"/>
    </source>
</evidence>
<dbReference type="RefSeq" id="WP_274165804.1">
    <property type="nucleotide sequence ID" value="NZ_JAJUBC010000023.1"/>
</dbReference>
<dbReference type="EMBL" id="JAJUBC010000023">
    <property type="protein sequence ID" value="MDD1794995.1"/>
    <property type="molecule type" value="Genomic_DNA"/>
</dbReference>
<keyword evidence="3" id="KW-1003">Cell membrane</keyword>
<evidence type="ECO:0000256" key="6">
    <source>
        <dbReference type="ARBA" id="ARBA00023136"/>
    </source>
</evidence>